<feature type="signal peptide" evidence="1">
    <location>
        <begin position="1"/>
        <end position="30"/>
    </location>
</feature>
<gene>
    <name evidence="3" type="ORF">M23134_06668</name>
</gene>
<feature type="chain" id="PRO_5002642273" evidence="1">
    <location>
        <begin position="31"/>
        <end position="153"/>
    </location>
</feature>
<dbReference type="AlphaFoldDB" id="A1ZW46"/>
<feature type="domain" description="DUF4440" evidence="2">
    <location>
        <begin position="39"/>
        <end position="147"/>
    </location>
</feature>
<evidence type="ECO:0000259" key="2">
    <source>
        <dbReference type="Pfam" id="PF14534"/>
    </source>
</evidence>
<keyword evidence="1" id="KW-0732">Signal</keyword>
<dbReference type="eggNOG" id="COG4319">
    <property type="taxonomic scope" value="Bacteria"/>
</dbReference>
<evidence type="ECO:0000256" key="1">
    <source>
        <dbReference type="SAM" id="SignalP"/>
    </source>
</evidence>
<proteinExistence type="predicted"/>
<sequence length="153" mass="17648">MHFKTFNFMKKQVFILVVLLVAPLMLQAQKNNDADLKQIRQILDNQSKAWNKGDLVGFMQGYWKSKKLQFVGSKGVKYGWKATLEGYQKGYPSKEKMGILKFTILSVEKISDDAAFVIGKWHLTRKNDTPNGHFSLLWRKIKGQWLIVADHSS</sequence>
<organism evidence="3 4">
    <name type="scientific">Microscilla marina ATCC 23134</name>
    <dbReference type="NCBI Taxonomy" id="313606"/>
    <lineage>
        <taxon>Bacteria</taxon>
        <taxon>Pseudomonadati</taxon>
        <taxon>Bacteroidota</taxon>
        <taxon>Cytophagia</taxon>
        <taxon>Cytophagales</taxon>
        <taxon>Microscillaceae</taxon>
        <taxon>Microscilla</taxon>
    </lineage>
</organism>
<dbReference type="Proteomes" id="UP000004095">
    <property type="component" value="Unassembled WGS sequence"/>
</dbReference>
<dbReference type="InterPro" id="IPR032710">
    <property type="entry name" value="NTF2-like_dom_sf"/>
</dbReference>
<dbReference type="Pfam" id="PF14534">
    <property type="entry name" value="DUF4440"/>
    <property type="match status" value="1"/>
</dbReference>
<accession>A1ZW46</accession>
<name>A1ZW46_MICM2</name>
<protein>
    <submittedName>
        <fullName evidence="3">L-asparaginase</fullName>
    </submittedName>
</protein>
<dbReference type="EMBL" id="AAWS01000049">
    <property type="protein sequence ID" value="EAY25409.1"/>
    <property type="molecule type" value="Genomic_DNA"/>
</dbReference>
<dbReference type="SUPFAM" id="SSF54427">
    <property type="entry name" value="NTF2-like"/>
    <property type="match status" value="1"/>
</dbReference>
<dbReference type="InterPro" id="IPR027843">
    <property type="entry name" value="DUF4440"/>
</dbReference>
<reference evidence="3 4" key="1">
    <citation type="submission" date="2007-01" db="EMBL/GenBank/DDBJ databases">
        <authorList>
            <person name="Haygood M."/>
            <person name="Podell S."/>
            <person name="Anderson C."/>
            <person name="Hopkinson B."/>
            <person name="Roe K."/>
            <person name="Barbeau K."/>
            <person name="Gaasterland T."/>
            <person name="Ferriera S."/>
            <person name="Johnson J."/>
            <person name="Kravitz S."/>
            <person name="Beeson K."/>
            <person name="Sutton G."/>
            <person name="Rogers Y.-H."/>
            <person name="Friedman R."/>
            <person name="Frazier M."/>
            <person name="Venter J.C."/>
        </authorList>
    </citation>
    <scope>NUCLEOTIDE SEQUENCE [LARGE SCALE GENOMIC DNA]</scope>
    <source>
        <strain evidence="3 4">ATCC 23134</strain>
    </source>
</reference>
<comment type="caution">
    <text evidence="3">The sequence shown here is derived from an EMBL/GenBank/DDBJ whole genome shotgun (WGS) entry which is preliminary data.</text>
</comment>
<keyword evidence="4" id="KW-1185">Reference proteome</keyword>
<evidence type="ECO:0000313" key="4">
    <source>
        <dbReference type="Proteomes" id="UP000004095"/>
    </source>
</evidence>
<dbReference type="Gene3D" id="3.10.450.50">
    <property type="match status" value="1"/>
</dbReference>
<evidence type="ECO:0000313" key="3">
    <source>
        <dbReference type="EMBL" id="EAY25409.1"/>
    </source>
</evidence>